<dbReference type="Proteomes" id="UP000196475">
    <property type="component" value="Unassembled WGS sequence"/>
</dbReference>
<dbReference type="GO" id="GO:0030288">
    <property type="term" value="C:outer membrane-bounded periplasmic space"/>
    <property type="evidence" value="ECO:0007669"/>
    <property type="project" value="TreeGrafter"/>
</dbReference>
<keyword evidence="1" id="KW-1133">Transmembrane helix</keyword>
<dbReference type="GO" id="GO:0030435">
    <property type="term" value="P:sporulation resulting in formation of a cellular spore"/>
    <property type="evidence" value="ECO:0007669"/>
    <property type="project" value="InterPro"/>
</dbReference>
<gene>
    <name evidence="3" type="ORF">BAA01_04325</name>
</gene>
<organism evidence="3 4">
    <name type="scientific">Bacillus thermozeamaize</name>
    <dbReference type="NCBI Taxonomy" id="230954"/>
    <lineage>
        <taxon>Bacteria</taxon>
        <taxon>Bacillati</taxon>
        <taxon>Bacillota</taxon>
        <taxon>Bacilli</taxon>
        <taxon>Bacillales</taxon>
        <taxon>Bacillaceae</taxon>
        <taxon>Bacillus</taxon>
    </lineage>
</organism>
<dbReference type="NCBIfam" id="TIGR02669">
    <property type="entry name" value="SpoIID_LytB"/>
    <property type="match status" value="1"/>
</dbReference>
<protein>
    <submittedName>
        <fullName evidence="3">Stage II sporulation protein D</fullName>
    </submittedName>
</protein>
<dbReference type="AlphaFoldDB" id="A0A1Y3PAC5"/>
<reference evidence="4" key="1">
    <citation type="submission" date="2016-06" db="EMBL/GenBank/DDBJ databases">
        <authorList>
            <person name="Nascimento L."/>
            <person name="Pereira R.V."/>
            <person name="Martins L.F."/>
            <person name="Quaggio R.B."/>
            <person name="Silva A.M."/>
            <person name="Setubal J.C."/>
        </authorList>
    </citation>
    <scope>NUCLEOTIDE SEQUENCE [LARGE SCALE GENOMIC DNA]</scope>
</reference>
<sequence>MQRQIFLFIVGMSLVIILIPSLLVLGFKQGGQVEEAAARQETIRLDPEAGEPLVTVYLSQEKRVIQVPLEQYVRGVVAAEMPIDFELEALKAQAIASRTYIVQRLILGDFSDVPAGAMVSDTVQHQAYLDENTLRARWGLAYEKNMAKLTKAVAETRGKVITYKGKPIYATFFSTSNGYTENAHEYWHGNALPYLKSVPSPWDARSPKFQATVKLPLEKFLAKLSLKPEVTATTDGRPWIEVVSKTTGHRVKEVRIGDKLFSGREIREALGLNSSDFTVRVNGDELEFTTNGYGHGVGMSQYGADGMAKEGKKAEEIIRYYYQGVELQDYRQWIKQTAKNDSQN</sequence>
<comment type="caution">
    <text evidence="3">The sequence shown here is derived from an EMBL/GenBank/DDBJ whole genome shotgun (WGS) entry which is preliminary data.</text>
</comment>
<evidence type="ECO:0000259" key="2">
    <source>
        <dbReference type="Pfam" id="PF08486"/>
    </source>
</evidence>
<dbReference type="NCBIfam" id="TIGR02870">
    <property type="entry name" value="spore_II_D"/>
    <property type="match status" value="1"/>
</dbReference>
<feature type="transmembrane region" description="Helical" evidence="1">
    <location>
        <begin position="5"/>
        <end position="27"/>
    </location>
</feature>
<dbReference type="EMBL" id="LZRT01000142">
    <property type="protein sequence ID" value="OUM84164.1"/>
    <property type="molecule type" value="Genomic_DNA"/>
</dbReference>
<keyword evidence="1" id="KW-0812">Transmembrane</keyword>
<evidence type="ECO:0000256" key="1">
    <source>
        <dbReference type="SAM" id="Phobius"/>
    </source>
</evidence>
<dbReference type="InterPro" id="IPR013486">
    <property type="entry name" value="SpoIID/LytB"/>
</dbReference>
<dbReference type="InterPro" id="IPR014225">
    <property type="entry name" value="Spore_II_D_firmicutes"/>
</dbReference>
<proteinExistence type="predicted"/>
<evidence type="ECO:0000313" key="4">
    <source>
        <dbReference type="Proteomes" id="UP000196475"/>
    </source>
</evidence>
<name>A0A1Y3PAC5_9BACI</name>
<dbReference type="InterPro" id="IPR051922">
    <property type="entry name" value="Bact_Sporulation_Assoc"/>
</dbReference>
<dbReference type="PANTHER" id="PTHR30032:SF4">
    <property type="entry name" value="AMIDASE ENHANCER"/>
    <property type="match status" value="1"/>
</dbReference>
<accession>A0A1Y3PAC5</accession>
<feature type="domain" description="Sporulation stage II protein D amidase enhancer LytB N-terminal" evidence="2">
    <location>
        <begin position="60"/>
        <end position="163"/>
    </location>
</feature>
<dbReference type="Pfam" id="PF08486">
    <property type="entry name" value="SpoIID"/>
    <property type="match status" value="1"/>
</dbReference>
<dbReference type="PANTHER" id="PTHR30032">
    <property type="entry name" value="N-ACETYLMURAMOYL-L-ALANINE AMIDASE-RELATED"/>
    <property type="match status" value="1"/>
</dbReference>
<evidence type="ECO:0000313" key="3">
    <source>
        <dbReference type="EMBL" id="OUM84164.1"/>
    </source>
</evidence>
<dbReference type="InterPro" id="IPR013693">
    <property type="entry name" value="SpoIID/LytB_N"/>
</dbReference>
<keyword evidence="1" id="KW-0472">Membrane</keyword>